<dbReference type="InterPro" id="IPR000612">
    <property type="entry name" value="PMP3"/>
</dbReference>
<evidence type="ECO:0000256" key="6">
    <source>
        <dbReference type="SAM" id="MobiDB-lite"/>
    </source>
</evidence>
<comment type="similarity">
    <text evidence="2">Belongs to the UPF0057 (PMP3) family.</text>
</comment>
<feature type="compositionally biased region" description="Polar residues" evidence="6">
    <location>
        <begin position="148"/>
        <end position="160"/>
    </location>
</feature>
<dbReference type="Proteomes" id="UP001233271">
    <property type="component" value="Chromosome 6"/>
</dbReference>
<accession>A0AA48L7U4</accession>
<feature type="compositionally biased region" description="Low complexity" evidence="6">
    <location>
        <begin position="75"/>
        <end position="86"/>
    </location>
</feature>
<feature type="region of interest" description="Disordered" evidence="6">
    <location>
        <begin position="75"/>
        <end position="177"/>
    </location>
</feature>
<keyword evidence="3 7" id="KW-0812">Transmembrane</keyword>
<reference evidence="8" key="1">
    <citation type="journal article" date="2023" name="BMC Genomics">
        <title>Chromosome-level genome assemblies of Cutaneotrichosporon spp. (Trichosporonales, Basidiomycota) reveal imbalanced evolution between nucleotide sequences and chromosome synteny.</title>
        <authorList>
            <person name="Kobayashi Y."/>
            <person name="Kayamori A."/>
            <person name="Aoki K."/>
            <person name="Shiwa Y."/>
            <person name="Matsutani M."/>
            <person name="Fujita N."/>
            <person name="Sugita T."/>
            <person name="Iwasaki W."/>
            <person name="Tanaka N."/>
            <person name="Takashima M."/>
        </authorList>
    </citation>
    <scope>NUCLEOTIDE SEQUENCE</scope>
    <source>
        <strain evidence="8">HIS019</strain>
    </source>
</reference>
<sequence>MLHLASPTRPTLTSPLLGPLSPSPHHSDHIVDGSVNLHSLATFAPSPSSVYLAPPSSKYLRSLPALHTRPPLPSLFGLSSSRSPSPTVSEHYDFSTDDDSPLPSPLPPYNPRTYYPTTSELTTPVLKPSPSLSSECSSPQSISPFYLTRSQAPSPTSASDRSAPFVYQETSREGTPTPYLEYETYLPATVSPSPSPTVTCKSTPALVKLVDTPMSHADGMSLSESTHLMNPNAMERYEIQYTPERAARPRSRAGNVFLYILAIFLPPVPVFLKAGCGMDILVNLLLWALCWIPGVLHSMYIISSRP</sequence>
<dbReference type="PANTHER" id="PTHR21659">
    <property type="entry name" value="HYDROPHOBIC PROTEIN RCI2 LOW TEMPERATURE AND SALT RESPONSIVE PROTEIN LTI6 -RELATED"/>
    <property type="match status" value="1"/>
</dbReference>
<dbReference type="GO" id="GO:0016020">
    <property type="term" value="C:membrane"/>
    <property type="evidence" value="ECO:0007669"/>
    <property type="project" value="UniProtKB-SubCell"/>
</dbReference>
<protein>
    <submittedName>
        <fullName evidence="8">Uncharacterized protein</fullName>
    </submittedName>
</protein>
<organism evidence="8 9">
    <name type="scientific">Cutaneotrichosporon cavernicola</name>
    <dbReference type="NCBI Taxonomy" id="279322"/>
    <lineage>
        <taxon>Eukaryota</taxon>
        <taxon>Fungi</taxon>
        <taxon>Dikarya</taxon>
        <taxon>Basidiomycota</taxon>
        <taxon>Agaricomycotina</taxon>
        <taxon>Tremellomycetes</taxon>
        <taxon>Trichosporonales</taxon>
        <taxon>Trichosporonaceae</taxon>
        <taxon>Cutaneotrichosporon</taxon>
    </lineage>
</organism>
<feature type="transmembrane region" description="Helical" evidence="7">
    <location>
        <begin position="280"/>
        <end position="302"/>
    </location>
</feature>
<evidence type="ECO:0000313" key="9">
    <source>
        <dbReference type="Proteomes" id="UP001233271"/>
    </source>
</evidence>
<dbReference type="Pfam" id="PF01679">
    <property type="entry name" value="Pmp3"/>
    <property type="match status" value="1"/>
</dbReference>
<evidence type="ECO:0000256" key="4">
    <source>
        <dbReference type="ARBA" id="ARBA00022989"/>
    </source>
</evidence>
<gene>
    <name evidence="8" type="ORF">CcaverHIS019_0601550</name>
</gene>
<feature type="compositionally biased region" description="Low complexity" evidence="6">
    <location>
        <begin position="1"/>
        <end position="24"/>
    </location>
</feature>
<evidence type="ECO:0000256" key="5">
    <source>
        <dbReference type="ARBA" id="ARBA00023136"/>
    </source>
</evidence>
<feature type="region of interest" description="Disordered" evidence="6">
    <location>
        <begin position="1"/>
        <end position="28"/>
    </location>
</feature>
<evidence type="ECO:0000256" key="1">
    <source>
        <dbReference type="ARBA" id="ARBA00004370"/>
    </source>
</evidence>
<keyword evidence="4 7" id="KW-1133">Transmembrane helix</keyword>
<name>A0AA48L7U4_9TREE</name>
<dbReference type="PANTHER" id="PTHR21659:SF112">
    <property type="entry name" value="PROTEIN SNA2-RELATED"/>
    <property type="match status" value="1"/>
</dbReference>
<comment type="subcellular location">
    <subcellularLocation>
        <location evidence="1">Membrane</location>
    </subcellularLocation>
</comment>
<proteinExistence type="inferred from homology"/>
<dbReference type="RefSeq" id="XP_060458961.1">
    <property type="nucleotide sequence ID" value="XM_060602582.1"/>
</dbReference>
<keyword evidence="5 7" id="KW-0472">Membrane</keyword>
<dbReference type="PRINTS" id="PR01217">
    <property type="entry name" value="PRICHEXTENSN"/>
</dbReference>
<feature type="transmembrane region" description="Helical" evidence="7">
    <location>
        <begin position="256"/>
        <end position="274"/>
    </location>
</feature>
<dbReference type="AlphaFoldDB" id="A0AA48L7U4"/>
<dbReference type="KEGG" id="ccac:CcaHIS019_0601550"/>
<keyword evidence="9" id="KW-1185">Reference proteome</keyword>
<dbReference type="GeneID" id="85497566"/>
<evidence type="ECO:0000256" key="2">
    <source>
        <dbReference type="ARBA" id="ARBA00009530"/>
    </source>
</evidence>
<evidence type="ECO:0000256" key="7">
    <source>
        <dbReference type="SAM" id="Phobius"/>
    </source>
</evidence>
<feature type="compositionally biased region" description="Low complexity" evidence="6">
    <location>
        <begin position="128"/>
        <end position="144"/>
    </location>
</feature>
<evidence type="ECO:0000313" key="8">
    <source>
        <dbReference type="EMBL" id="BEI93696.1"/>
    </source>
</evidence>
<evidence type="ECO:0000256" key="3">
    <source>
        <dbReference type="ARBA" id="ARBA00022692"/>
    </source>
</evidence>
<dbReference type="EMBL" id="AP028217">
    <property type="protein sequence ID" value="BEI93696.1"/>
    <property type="molecule type" value="Genomic_DNA"/>
</dbReference>